<proteinExistence type="predicted"/>
<accession>A0A368NJU3</accession>
<feature type="coiled-coil region" evidence="1">
    <location>
        <begin position="559"/>
        <end position="617"/>
    </location>
</feature>
<protein>
    <recommendedName>
        <fullName evidence="6">Tetratricopeptide repeat protein</fullName>
    </recommendedName>
</protein>
<dbReference type="EMBL" id="QPID01000005">
    <property type="protein sequence ID" value="RCU50045.1"/>
    <property type="molecule type" value="Genomic_DNA"/>
</dbReference>
<dbReference type="InterPro" id="IPR019734">
    <property type="entry name" value="TPR_rpt"/>
</dbReference>
<dbReference type="RefSeq" id="WP_114338332.1">
    <property type="nucleotide sequence ID" value="NZ_QPID01000005.1"/>
</dbReference>
<evidence type="ECO:0000313" key="4">
    <source>
        <dbReference type="EMBL" id="RCU50045.1"/>
    </source>
</evidence>
<keyword evidence="3" id="KW-0732">Signal</keyword>
<dbReference type="Gene3D" id="1.25.40.10">
    <property type="entry name" value="Tetratricopeptide repeat domain"/>
    <property type="match status" value="1"/>
</dbReference>
<keyword evidence="5" id="KW-1185">Reference proteome</keyword>
<dbReference type="AlphaFoldDB" id="A0A368NJU3"/>
<name>A0A368NJU3_9GAMM</name>
<organism evidence="4 5">
    <name type="scientific">Corallincola holothuriorum</name>
    <dbReference type="NCBI Taxonomy" id="2282215"/>
    <lineage>
        <taxon>Bacteria</taxon>
        <taxon>Pseudomonadati</taxon>
        <taxon>Pseudomonadota</taxon>
        <taxon>Gammaproteobacteria</taxon>
        <taxon>Alteromonadales</taxon>
        <taxon>Psychromonadaceae</taxon>
        <taxon>Corallincola</taxon>
    </lineage>
</organism>
<comment type="caution">
    <text evidence="4">The sequence shown here is derived from an EMBL/GenBank/DDBJ whole genome shotgun (WGS) entry which is preliminary data.</text>
</comment>
<sequence>MAVKVTLAMRQRWRCIALAVACFSVSLSAVADDDEKEHLQAELGYRVGLFEYYQGDPLAALTFLEVDKVRTEQRLASRSADALAEDNAARADARLLEAGIRLGYGLHRSARALLSQLVASPTLSEQGYAEASLYLAQWLYLHQQPDAALRVLTDVRGQLPADQAQQAAYLEQLLQATTGSTSATAEVSYDAGPWQPYLLYNQGIAHAQAKQADQALTSLEQALILLSQGRAVSDDSWLDLLAWSAWFPPTPLPLAEGEITSLQDKIQLTRARIYRQQEDYDAALDAYQQVSLEGMAAAEALFSYGWTAFNAGQQPLSITAWSALAKRGDLSAELLQVHLAIAWSYEQWGMPGHALQNYQQASQAYRVVLADLEQQLQSLDPESLMQRLLPDSDDSWLSEQDVIRIASLPRLNELMVSQSMQSMLIDARDLRLLRNNLLRWQADMDQFNAMLEVRELSRQAQLQALADAPPNSEFERLRGERDALAAQLNQSMDSPKALANDEELAILKRLTRAEQTLEKLQQHPKYAAYAERVRRVRGALDWQLSDDLVARQWQQTKSLKALDNLLRESEQRLARLQRIVDEPSQQIALQQRVVDAQARLTQQLLAVKTTYDELRQQVFGLVESELQRQQVLVKNHLAESQLAITRLYEHYLKLQQDAIMGKPARESSVPEANAPGAEQPGEQGEGV</sequence>
<feature type="compositionally biased region" description="Low complexity" evidence="2">
    <location>
        <begin position="674"/>
        <end position="687"/>
    </location>
</feature>
<feature type="signal peptide" evidence="3">
    <location>
        <begin position="1"/>
        <end position="31"/>
    </location>
</feature>
<feature type="chain" id="PRO_5017017589" description="Tetratricopeptide repeat protein" evidence="3">
    <location>
        <begin position="32"/>
        <end position="687"/>
    </location>
</feature>
<dbReference type="SMART" id="SM00028">
    <property type="entry name" value="TPR"/>
    <property type="match status" value="3"/>
</dbReference>
<dbReference type="Proteomes" id="UP000252558">
    <property type="component" value="Unassembled WGS sequence"/>
</dbReference>
<reference evidence="4 5" key="1">
    <citation type="submission" date="2018-07" db="EMBL/GenBank/DDBJ databases">
        <title>Corallincola holothuriorum sp. nov., a new facultative anaerobe isolated from sea cucumber Apostichopus japonicus.</title>
        <authorList>
            <person name="Xia H."/>
        </authorList>
    </citation>
    <scope>NUCLEOTIDE SEQUENCE [LARGE SCALE GENOMIC DNA]</scope>
    <source>
        <strain evidence="4 5">C4</strain>
    </source>
</reference>
<evidence type="ECO:0000256" key="1">
    <source>
        <dbReference type="SAM" id="Coils"/>
    </source>
</evidence>
<dbReference type="OrthoDB" id="6072288at2"/>
<evidence type="ECO:0008006" key="6">
    <source>
        <dbReference type="Google" id="ProtNLM"/>
    </source>
</evidence>
<evidence type="ECO:0000313" key="5">
    <source>
        <dbReference type="Proteomes" id="UP000252558"/>
    </source>
</evidence>
<evidence type="ECO:0000256" key="2">
    <source>
        <dbReference type="SAM" id="MobiDB-lite"/>
    </source>
</evidence>
<dbReference type="SUPFAM" id="SSF48452">
    <property type="entry name" value="TPR-like"/>
    <property type="match status" value="1"/>
</dbReference>
<dbReference type="InterPro" id="IPR011990">
    <property type="entry name" value="TPR-like_helical_dom_sf"/>
</dbReference>
<keyword evidence="1" id="KW-0175">Coiled coil</keyword>
<evidence type="ECO:0000256" key="3">
    <source>
        <dbReference type="SAM" id="SignalP"/>
    </source>
</evidence>
<feature type="region of interest" description="Disordered" evidence="2">
    <location>
        <begin position="662"/>
        <end position="687"/>
    </location>
</feature>
<gene>
    <name evidence="4" type="ORF">DU002_10545</name>
</gene>